<dbReference type="InterPro" id="IPR029031">
    <property type="entry name" value="Gingipain_N_sf"/>
</dbReference>
<dbReference type="CDD" id="cd02258">
    <property type="entry name" value="Peptidase_C25_N"/>
    <property type="match status" value="1"/>
</dbReference>
<dbReference type="NCBIfam" id="NF033707">
    <property type="entry name" value="T9SS_sortase"/>
    <property type="match status" value="1"/>
</dbReference>
<evidence type="ECO:0000256" key="2">
    <source>
        <dbReference type="SAM" id="SignalP"/>
    </source>
</evidence>
<dbReference type="Gene3D" id="3.40.50.1460">
    <property type="match status" value="1"/>
</dbReference>
<dbReference type="Pfam" id="PF01364">
    <property type="entry name" value="Peptidase_C25"/>
    <property type="match status" value="1"/>
</dbReference>
<proteinExistence type="predicted"/>
<evidence type="ECO:0000259" key="3">
    <source>
        <dbReference type="Pfam" id="PF01364"/>
    </source>
</evidence>
<reference evidence="4 5" key="1">
    <citation type="submission" date="2018-09" db="EMBL/GenBank/DDBJ databases">
        <authorList>
            <person name="Zeman M."/>
            <person name="Pardy F."/>
        </authorList>
    </citation>
    <scope>NUCLEOTIDE SEQUENCE [LARGE SCALE GENOMIC DNA]</scope>
    <source>
        <strain evidence="4 5">CCM 8852</strain>
    </source>
</reference>
<evidence type="ECO:0000256" key="1">
    <source>
        <dbReference type="ARBA" id="ARBA00022729"/>
    </source>
</evidence>
<name>A0A418R1N3_9BACT</name>
<organism evidence="4 5">
    <name type="scientific">Hymenobacter rubripertinctus</name>
    <dbReference type="NCBI Taxonomy" id="2029981"/>
    <lineage>
        <taxon>Bacteria</taxon>
        <taxon>Pseudomonadati</taxon>
        <taxon>Bacteroidota</taxon>
        <taxon>Cytophagia</taxon>
        <taxon>Cytophagales</taxon>
        <taxon>Hymenobacteraceae</taxon>
        <taxon>Hymenobacter</taxon>
    </lineage>
</organism>
<reference evidence="4 5" key="2">
    <citation type="submission" date="2019-01" db="EMBL/GenBank/DDBJ databases">
        <title>Hymenobacter humicola sp. nov., isolated from soils in Antarctica.</title>
        <authorList>
            <person name="Sedlacek I."/>
            <person name="Holochova P."/>
            <person name="Kralova S."/>
            <person name="Pantucek R."/>
            <person name="Stankova E."/>
            <person name="Vrbovska V."/>
            <person name="Kristofova L."/>
            <person name="Svec P."/>
            <person name="Busse H.-J."/>
        </authorList>
    </citation>
    <scope>NUCLEOTIDE SEQUENCE [LARGE SCALE GENOMIC DNA]</scope>
    <source>
        <strain evidence="4 5">CCM 8852</strain>
    </source>
</reference>
<dbReference type="OrthoDB" id="9809780at2"/>
<dbReference type="GO" id="GO:0006508">
    <property type="term" value="P:proteolysis"/>
    <property type="evidence" value="ECO:0007669"/>
    <property type="project" value="InterPro"/>
</dbReference>
<dbReference type="InterPro" id="IPR001769">
    <property type="entry name" value="Gingipain"/>
</dbReference>
<dbReference type="Proteomes" id="UP000284250">
    <property type="component" value="Unassembled WGS sequence"/>
</dbReference>
<dbReference type="NCBIfam" id="TIGR04183">
    <property type="entry name" value="Por_Secre_tail"/>
    <property type="match status" value="1"/>
</dbReference>
<feature type="signal peptide" evidence="2">
    <location>
        <begin position="1"/>
        <end position="25"/>
    </location>
</feature>
<dbReference type="InterPro" id="IPR029030">
    <property type="entry name" value="Caspase-like_dom_sf"/>
</dbReference>
<comment type="caution">
    <text evidence="4">The sequence shown here is derived from an EMBL/GenBank/DDBJ whole genome shotgun (WGS) entry which is preliminary data.</text>
</comment>
<keyword evidence="1 2" id="KW-0732">Signal</keyword>
<dbReference type="InterPro" id="IPR026444">
    <property type="entry name" value="Secre_tail"/>
</dbReference>
<evidence type="ECO:0000313" key="4">
    <source>
        <dbReference type="EMBL" id="RIY11288.1"/>
    </source>
</evidence>
<protein>
    <submittedName>
        <fullName evidence="4">T9SS C-terminal target domain-containing protein</fullName>
    </submittedName>
</protein>
<dbReference type="GO" id="GO:0008234">
    <property type="term" value="F:cysteine-type peptidase activity"/>
    <property type="evidence" value="ECO:0007669"/>
    <property type="project" value="InterPro"/>
</dbReference>
<dbReference type="Gene3D" id="3.40.50.10390">
    <property type="entry name" value="Gingipain r, domain 1"/>
    <property type="match status" value="1"/>
</dbReference>
<dbReference type="Gene3D" id="2.60.40.4070">
    <property type="match status" value="1"/>
</dbReference>
<feature type="domain" description="Gingipain" evidence="3">
    <location>
        <begin position="548"/>
        <end position="946"/>
    </location>
</feature>
<accession>A0A418R1N3</accession>
<dbReference type="SUPFAM" id="SSF52129">
    <property type="entry name" value="Caspase-like"/>
    <property type="match status" value="1"/>
</dbReference>
<keyword evidence="5" id="KW-1185">Reference proteome</keyword>
<gene>
    <name evidence="4" type="ORF">D0T11_07430</name>
</gene>
<evidence type="ECO:0000313" key="5">
    <source>
        <dbReference type="Proteomes" id="UP000284250"/>
    </source>
</evidence>
<dbReference type="EMBL" id="QYCN01000009">
    <property type="protein sequence ID" value="RIY11288.1"/>
    <property type="molecule type" value="Genomic_DNA"/>
</dbReference>
<sequence>MRHSTFWVLLTLLLLLSGLGPVAQAQSGEQIVRSRVAWTGTEPVAIKGQQRRVPSFRGASFGRNEQVGTLQLRLAGTVEQGQLRETLYEAVPAAEARQLDLSALPTSPTLRLTFGTEARQAVTLLAVQPLRRNPQTGQAEKLVSFAYAYTTTARRPQATRTYARTSVLSQGDWFKIGVPTNGIYKLDKATLSKLGLNVQGLDPGRLRLFGNAMGTLPQANNAYRPDDLAENNLHFVGDAGATFDDNEYFLFYAVGPHTWTRDGNNARFRHQLNPYTDTAYYFLTVGPAAGRRVPAAPAVSGTTSTRITTFLDRQFYERDLLNIAKSGRVWVGEEFSANTQLSRTFTLPVTDLVPGSVAQITSSVVAASLSPTVFQSIVNGQNVASQVVPGYNCSGGFGCYPEVANTNLSTLQYAVPATSPTEFKISLAYNGSGDPAAKGYLDYLELNARRQLRFSGNQLAFRSLDNISPVAISQFELGNATGATIWDVTNPRRPVAVAASNGTFLARTDTLREFVAFSGADFPAPRTFGKVGNQNLHALNLDGKLELVIVAHPAFLEAATALAAHRTTHDGLNAQVVSTAQIYNEFGSGGQDVSAIRDLMKMVYDRNTANRRQYLLLFGDASYDYKADPTNDVAQLPDWWKDRQPSNSHKINQNFVPVYESVEGFDLVMGARPNAQGLTYSSDDYYGLLDDTEGEWRPNTSNELLDIAVGRLPVRTVEQSKLVLKKLVDYDAPAAYGKWRNRLSFVSDDGDGNLFSYYSEQLAAPLDTLTNARSYNVYKLYLDLFPQVTVAAGQRSPAVEKAIDEAFEQGSLLINYIGHGGPKGWADEQIVTNSSILRLQNTTRPTFLFTGTCDFSTYDNPEFTSAGEQSLTDISGGAIGLLTTTRVVYADKNQSLAIEFFNDLFKRRPDGRMPRIGDICQTAKNIAVAGDNNRNYALLGDPSMRLAYPEQEAVVTTINGKPATTLTDTLKALQRVEIAGEIRQGGQLNAAFTGTANVQVFEKKTTLTTLGNEPTDTPVPIPVRENVFYDGPASIRGGKFKVQFVVPKDINYSVGLGKISLYAADPSARIDAHGQRLTPVGDAAALSTRDTIPPRIRLFMDNEQFAFGGLTGLTTTLLGTLRDESGINTAGTGIGHDLTATLDGDASKVTVLNSFYTAKTDSFQVGRVEYKFKDLTPGPHELRVKAWDTWNNSAERAVEFIAAPTEKLALQHVLNYPNPFAGTTTFHFDHNRNGQDLEIQVQIFTVSGKLVRTLQGSAFGSGSHVAAVSWDGRDEYQDQLARGVYVYRVSVRTRSADTSDTSTASKYEKLVLLN</sequence>
<feature type="chain" id="PRO_5019492631" evidence="2">
    <location>
        <begin position="26"/>
        <end position="1314"/>
    </location>
</feature>
<dbReference type="RefSeq" id="WP_119655155.1">
    <property type="nucleotide sequence ID" value="NZ_JBHUOI010000013.1"/>
</dbReference>